<name>A0ABN7ERD8_9FLAO</name>
<evidence type="ECO:0000313" key="3">
    <source>
        <dbReference type="Proteomes" id="UP000474567"/>
    </source>
</evidence>
<dbReference type="SUPFAM" id="SSF47413">
    <property type="entry name" value="lambda repressor-like DNA-binding domains"/>
    <property type="match status" value="1"/>
</dbReference>
<organism evidence="2 3">
    <name type="scientific">Flavobacterium collinsii</name>
    <dbReference type="NCBI Taxonomy" id="1114861"/>
    <lineage>
        <taxon>Bacteria</taxon>
        <taxon>Pseudomonadati</taxon>
        <taxon>Bacteroidota</taxon>
        <taxon>Flavobacteriia</taxon>
        <taxon>Flavobacteriales</taxon>
        <taxon>Flavobacteriaceae</taxon>
        <taxon>Flavobacterium</taxon>
    </lineage>
</organism>
<dbReference type="InterPro" id="IPR010982">
    <property type="entry name" value="Lambda_DNA-bd_dom_sf"/>
</dbReference>
<dbReference type="CDD" id="cd00093">
    <property type="entry name" value="HTH_XRE"/>
    <property type="match status" value="1"/>
</dbReference>
<gene>
    <name evidence="2" type="ORF">FLACOL7796_04265</name>
</gene>
<dbReference type="PROSITE" id="PS50943">
    <property type="entry name" value="HTH_CROC1"/>
    <property type="match status" value="1"/>
</dbReference>
<dbReference type="RefSeq" id="WP_246253287.1">
    <property type="nucleotide sequence ID" value="NZ_CADCST010000136.1"/>
</dbReference>
<evidence type="ECO:0000259" key="1">
    <source>
        <dbReference type="PROSITE" id="PS50943"/>
    </source>
</evidence>
<dbReference type="InterPro" id="IPR001387">
    <property type="entry name" value="Cro/C1-type_HTH"/>
</dbReference>
<feature type="domain" description="HTH cro/C1-type" evidence="1">
    <location>
        <begin position="36"/>
        <end position="87"/>
    </location>
</feature>
<proteinExistence type="predicted"/>
<reference evidence="2 3" key="1">
    <citation type="submission" date="2020-02" db="EMBL/GenBank/DDBJ databases">
        <authorList>
            <person name="Criscuolo A."/>
        </authorList>
    </citation>
    <scope>NUCLEOTIDE SEQUENCE [LARGE SCALE GENOMIC DNA]</scope>
    <source>
        <strain evidence="2">CECT7796</strain>
    </source>
</reference>
<sequence length="104" mass="11754">MGILTKANKNDVTEKGKLGEELRKLREKIPSSDYNNKENISQQELADKNLGLTKHLIGTTERGTANPTLEKLVFLAKALNFKTINILSVEINVDKFIKENTERK</sequence>
<dbReference type="Proteomes" id="UP000474567">
    <property type="component" value="Unassembled WGS sequence"/>
</dbReference>
<accession>A0ABN7ERD8</accession>
<evidence type="ECO:0000313" key="2">
    <source>
        <dbReference type="EMBL" id="CAA9202427.1"/>
    </source>
</evidence>
<protein>
    <recommendedName>
        <fullName evidence="1">HTH cro/C1-type domain-containing protein</fullName>
    </recommendedName>
</protein>
<keyword evidence="3" id="KW-1185">Reference proteome</keyword>
<comment type="caution">
    <text evidence="2">The sequence shown here is derived from an EMBL/GenBank/DDBJ whole genome shotgun (WGS) entry which is preliminary data.</text>
</comment>
<dbReference type="Gene3D" id="1.10.260.40">
    <property type="entry name" value="lambda repressor-like DNA-binding domains"/>
    <property type="match status" value="1"/>
</dbReference>
<dbReference type="EMBL" id="CADCST010000136">
    <property type="protein sequence ID" value="CAA9202427.1"/>
    <property type="molecule type" value="Genomic_DNA"/>
</dbReference>